<dbReference type="EMBL" id="LUCH01001039">
    <property type="protein sequence ID" value="KAF5403791.1"/>
    <property type="molecule type" value="Genomic_DNA"/>
</dbReference>
<proteinExistence type="predicted"/>
<feature type="non-terminal residue" evidence="2">
    <location>
        <position position="1"/>
    </location>
</feature>
<name>A0A8J4WJL8_9TREM</name>
<evidence type="ECO:0000313" key="3">
    <source>
        <dbReference type="Proteomes" id="UP000748531"/>
    </source>
</evidence>
<gene>
    <name evidence="2" type="ORF">PHET_00577</name>
</gene>
<evidence type="ECO:0000256" key="1">
    <source>
        <dbReference type="SAM" id="MobiDB-lite"/>
    </source>
</evidence>
<feature type="region of interest" description="Disordered" evidence="1">
    <location>
        <begin position="964"/>
        <end position="994"/>
    </location>
</feature>
<reference evidence="2" key="1">
    <citation type="submission" date="2019-05" db="EMBL/GenBank/DDBJ databases">
        <title>Annotation for the trematode Paragonimus heterotremus.</title>
        <authorList>
            <person name="Choi Y.-J."/>
        </authorList>
    </citation>
    <scope>NUCLEOTIDE SEQUENCE</scope>
    <source>
        <strain evidence="2">LC</strain>
    </source>
</reference>
<feature type="compositionally biased region" description="Polar residues" evidence="1">
    <location>
        <begin position="982"/>
        <end position="994"/>
    </location>
</feature>
<dbReference type="Proteomes" id="UP000748531">
    <property type="component" value="Unassembled WGS sequence"/>
</dbReference>
<protein>
    <submittedName>
        <fullName evidence="2">Uncharacterized protein</fullName>
    </submittedName>
</protein>
<accession>A0A8J4WJL8</accession>
<evidence type="ECO:0000313" key="2">
    <source>
        <dbReference type="EMBL" id="KAF5403791.1"/>
    </source>
</evidence>
<feature type="region of interest" description="Disordered" evidence="1">
    <location>
        <begin position="1042"/>
        <end position="1081"/>
    </location>
</feature>
<sequence>VLFSDTYVTFVIQNIQFGRVHQPHSIELCRSDSMDSVPVAHSMQSRSNPVAALKRDSLLNQMDKRQLYGPSCSPQTDTLSSLIQAQRDLQNTLMQNYDALKSRHRKLVVEYEELCARDNVKAVMKLTTENKLLRQRLDEEIRLRITLEHALREITFSLSRKVEQFMRNPTCALQPDSAFEPVASNLDNLMDAGVDIHSRSIGPIQMKKDEKITMERSNPETAATTTAVVGTGLFKLPDDVQSDCSEPTDLKEKKNPGVVHINLVGEWPIVYSCNGTVSSKHIHEMRIGTTQLRHNCTWSELDIILNASVRARIKYVTQRSGLRRISCIADIHGDADSSQNYCISDPQRESNKQHLGYRIGILIAVCHLGNISWVGSSPPTNKKAQNSINNGMNDNLSGDTIGTEELKPLDFFLQFTKITDESSVAVDNTDASQPIQLVVKLHPITGVALECGLTECYVQNCLDLLSKHSGLIWYSKTAVVWTRRLLHLMAGLAMLELQDNLQSQLTQHVLTLSEQTRPESFRFILWLLSQNLVCIKEENDVNHQSHQQRTVLLVLESLQFLNDPQNLSDFLHFFGVALPGSKQADWCCCTTDVRLLAATDHMPAFHKLQPVGQRDETQWFLWPLAVGDIKSSRQKKCILIHQLNLFKEPLSGVVPALLRFAGLRCAPRWDEKVDKTLRRRERKEANQSLFDWIEQIWFRLIETVMFIGRDPWKLLRRHSERNEYTSPLLLASDDSTGDVCSPDSNGLLVGPMERERSNGTNIPSMGKLNDQHFVVEVSNILNPDVFIACPSLSYIRFKTVVQEIEILRWLERSWNGIWEPGLQACFTPDSNSPESGTITDEWATMARRQSRNAHIKPNRPRSEESDIAATWFVRSIIMPGCPLRKSELQQFTSRLTGGSELIGTRMFVTRQQILDSLVTLHPASALKERTIAAPDRTVTRPNVVNTTEASRTADRVIHLKSDEQTKCTQMQPPLNKGESDAKQMTTSTEPSQTKSNKIYRSVCQVKTNALTDVGPEAASDMVSCSATAKSSNTIPQRAQSLRHSKMGHDGRNDAIRTPIQRSGSTKPSHKFTFKRPISFDI</sequence>
<dbReference type="OrthoDB" id="6254528at2759"/>
<dbReference type="AlphaFoldDB" id="A0A8J4WJL8"/>
<comment type="caution">
    <text evidence="2">The sequence shown here is derived from an EMBL/GenBank/DDBJ whole genome shotgun (WGS) entry which is preliminary data.</text>
</comment>
<organism evidence="2 3">
    <name type="scientific">Paragonimus heterotremus</name>
    <dbReference type="NCBI Taxonomy" id="100268"/>
    <lineage>
        <taxon>Eukaryota</taxon>
        <taxon>Metazoa</taxon>
        <taxon>Spiralia</taxon>
        <taxon>Lophotrochozoa</taxon>
        <taxon>Platyhelminthes</taxon>
        <taxon>Trematoda</taxon>
        <taxon>Digenea</taxon>
        <taxon>Plagiorchiida</taxon>
        <taxon>Troglotremata</taxon>
        <taxon>Troglotrematidae</taxon>
        <taxon>Paragonimus</taxon>
    </lineage>
</organism>
<keyword evidence="3" id="KW-1185">Reference proteome</keyword>